<protein>
    <submittedName>
        <fullName evidence="1">Uncharacterized protein</fullName>
    </submittedName>
</protein>
<organism evidence="1 2">
    <name type="scientific">Vibrio phage Ceto</name>
    <dbReference type="NCBI Taxonomy" id="2570300"/>
    <lineage>
        <taxon>Viruses</taxon>
        <taxon>Duplodnaviria</taxon>
        <taxon>Heunggongvirae</taxon>
        <taxon>Uroviricota</taxon>
        <taxon>Caudoviricetes</taxon>
        <taxon>Demerecviridae</taxon>
        <taxon>Ermolyevavirinae</taxon>
        <taxon>Cetovirus</taxon>
        <taxon>Cetovirus ceto</taxon>
    </lineage>
</organism>
<accession>A0A2H5BGQ1</accession>
<evidence type="ECO:0000313" key="2">
    <source>
        <dbReference type="Proteomes" id="UP000240819"/>
    </source>
</evidence>
<dbReference type="Proteomes" id="UP000240819">
    <property type="component" value="Segment"/>
</dbReference>
<evidence type="ECO:0000313" key="1">
    <source>
        <dbReference type="EMBL" id="AUG85172.1"/>
    </source>
</evidence>
<sequence>MKKKIIELLESIIKNQLEIINNQKKIKAAIADLSVERYSQKRNDCMSGWD</sequence>
<dbReference type="EMBL" id="MG649966">
    <property type="protein sequence ID" value="AUG85172.1"/>
    <property type="molecule type" value="Genomic_DNA"/>
</dbReference>
<proteinExistence type="predicted"/>
<gene>
    <name evidence="1" type="ORF">CETO_190</name>
</gene>
<keyword evidence="2" id="KW-1185">Reference proteome</keyword>
<reference evidence="1 2" key="1">
    <citation type="submission" date="2017-12" db="EMBL/GenBank/DDBJ databases">
        <authorList>
            <person name="Lestochi C.V."/>
            <person name="Miller K.C."/>
            <person name="Miller J.S."/>
            <person name="Stanton M.L."/>
            <person name="Broussard G.W."/>
        </authorList>
    </citation>
    <scope>NUCLEOTIDE SEQUENCE [LARGE SCALE GENOMIC DNA]</scope>
</reference>
<name>A0A2H5BGQ1_9CAUD</name>